<evidence type="ECO:0000313" key="3">
    <source>
        <dbReference type="EMBL" id="OJJ32384.1"/>
    </source>
</evidence>
<dbReference type="PANTHER" id="PTHR31571:SF5">
    <property type="entry name" value="ALTERED INHERITANCE OF MITOCHONDRIA PROTEIN 6"/>
    <property type="match status" value="1"/>
</dbReference>
<dbReference type="PANTHER" id="PTHR31571">
    <property type="entry name" value="ALTERED INHERITANCE OF MITOCHONDRIA PROTEIN 6"/>
    <property type="match status" value="1"/>
</dbReference>
<reference evidence="4" key="1">
    <citation type="journal article" date="2017" name="Genome Biol.">
        <title>Comparative genomics reveals high biological diversity and specific adaptations in the industrially and medically important fungal genus Aspergillus.</title>
        <authorList>
            <person name="de Vries R.P."/>
            <person name="Riley R."/>
            <person name="Wiebenga A."/>
            <person name="Aguilar-Osorio G."/>
            <person name="Amillis S."/>
            <person name="Uchima C.A."/>
            <person name="Anderluh G."/>
            <person name="Asadollahi M."/>
            <person name="Askin M."/>
            <person name="Barry K."/>
            <person name="Battaglia E."/>
            <person name="Bayram O."/>
            <person name="Benocci T."/>
            <person name="Braus-Stromeyer S.A."/>
            <person name="Caldana C."/>
            <person name="Canovas D."/>
            <person name="Cerqueira G.C."/>
            <person name="Chen F."/>
            <person name="Chen W."/>
            <person name="Choi C."/>
            <person name="Clum A."/>
            <person name="Dos Santos R.A."/>
            <person name="Damasio A.R."/>
            <person name="Diallinas G."/>
            <person name="Emri T."/>
            <person name="Fekete E."/>
            <person name="Flipphi M."/>
            <person name="Freyberg S."/>
            <person name="Gallo A."/>
            <person name="Gournas C."/>
            <person name="Habgood R."/>
            <person name="Hainaut M."/>
            <person name="Harispe M.L."/>
            <person name="Henrissat B."/>
            <person name="Hilden K.S."/>
            <person name="Hope R."/>
            <person name="Hossain A."/>
            <person name="Karabika E."/>
            <person name="Karaffa L."/>
            <person name="Karanyi Z."/>
            <person name="Krasevec N."/>
            <person name="Kuo A."/>
            <person name="Kusch H."/>
            <person name="LaButti K."/>
            <person name="Lagendijk E.L."/>
            <person name="Lapidus A."/>
            <person name="Levasseur A."/>
            <person name="Lindquist E."/>
            <person name="Lipzen A."/>
            <person name="Logrieco A.F."/>
            <person name="MacCabe A."/>
            <person name="Maekelae M.R."/>
            <person name="Malavazi I."/>
            <person name="Melin P."/>
            <person name="Meyer V."/>
            <person name="Mielnichuk N."/>
            <person name="Miskei M."/>
            <person name="Molnar A.P."/>
            <person name="Mule G."/>
            <person name="Ngan C.Y."/>
            <person name="Orejas M."/>
            <person name="Orosz E."/>
            <person name="Ouedraogo J.P."/>
            <person name="Overkamp K.M."/>
            <person name="Park H.-S."/>
            <person name="Perrone G."/>
            <person name="Piumi F."/>
            <person name="Punt P.J."/>
            <person name="Ram A.F."/>
            <person name="Ramon A."/>
            <person name="Rauscher S."/>
            <person name="Record E."/>
            <person name="Riano-Pachon D.M."/>
            <person name="Robert V."/>
            <person name="Roehrig J."/>
            <person name="Ruller R."/>
            <person name="Salamov A."/>
            <person name="Salih N.S."/>
            <person name="Samson R.A."/>
            <person name="Sandor E."/>
            <person name="Sanguinetti M."/>
            <person name="Schuetze T."/>
            <person name="Sepcic K."/>
            <person name="Shelest E."/>
            <person name="Sherlock G."/>
            <person name="Sophianopoulou V."/>
            <person name="Squina F.M."/>
            <person name="Sun H."/>
            <person name="Susca A."/>
            <person name="Todd R.B."/>
            <person name="Tsang A."/>
            <person name="Unkles S.E."/>
            <person name="van de Wiele N."/>
            <person name="van Rossen-Uffink D."/>
            <person name="Oliveira J.V."/>
            <person name="Vesth T.C."/>
            <person name="Visser J."/>
            <person name="Yu J.-H."/>
            <person name="Zhou M."/>
            <person name="Andersen M.R."/>
            <person name="Archer D.B."/>
            <person name="Baker S.E."/>
            <person name="Benoit I."/>
            <person name="Brakhage A.A."/>
            <person name="Braus G.H."/>
            <person name="Fischer R."/>
            <person name="Frisvad J.C."/>
            <person name="Goldman G.H."/>
            <person name="Houbraken J."/>
            <person name="Oakley B."/>
            <person name="Pocsi I."/>
            <person name="Scazzocchio C."/>
            <person name="Seiboth B."/>
            <person name="vanKuyk P.A."/>
            <person name="Wortman J."/>
            <person name="Dyer P.S."/>
            <person name="Grigoriev I.V."/>
        </authorList>
    </citation>
    <scope>NUCLEOTIDE SEQUENCE [LARGE SCALE GENOMIC DNA]</scope>
    <source>
        <strain evidence="4">DTO 134E9</strain>
    </source>
</reference>
<evidence type="ECO:0000256" key="2">
    <source>
        <dbReference type="SAM" id="Phobius"/>
    </source>
</evidence>
<feature type="compositionally biased region" description="Basic and acidic residues" evidence="1">
    <location>
        <begin position="276"/>
        <end position="289"/>
    </location>
</feature>
<dbReference type="OrthoDB" id="4499526at2759"/>
<evidence type="ECO:0000313" key="4">
    <source>
        <dbReference type="Proteomes" id="UP000184383"/>
    </source>
</evidence>
<evidence type="ECO:0000256" key="1">
    <source>
        <dbReference type="SAM" id="MobiDB-lite"/>
    </source>
</evidence>
<dbReference type="AlphaFoldDB" id="A0A1L9RBU4"/>
<keyword evidence="4" id="KW-1185">Reference proteome</keyword>
<dbReference type="RefSeq" id="XP_040686061.1">
    <property type="nucleotide sequence ID" value="XM_040831396.1"/>
</dbReference>
<protein>
    <submittedName>
        <fullName evidence="3">Uncharacterized protein</fullName>
    </submittedName>
</protein>
<organism evidence="3 4">
    <name type="scientific">Aspergillus wentii DTO 134E9</name>
    <dbReference type="NCBI Taxonomy" id="1073089"/>
    <lineage>
        <taxon>Eukaryota</taxon>
        <taxon>Fungi</taxon>
        <taxon>Dikarya</taxon>
        <taxon>Ascomycota</taxon>
        <taxon>Pezizomycotina</taxon>
        <taxon>Eurotiomycetes</taxon>
        <taxon>Eurotiomycetidae</taxon>
        <taxon>Eurotiales</taxon>
        <taxon>Aspergillaceae</taxon>
        <taxon>Aspergillus</taxon>
        <taxon>Aspergillus subgen. Cremei</taxon>
    </lineage>
</organism>
<gene>
    <name evidence="3" type="ORF">ASPWEDRAFT_175663</name>
</gene>
<dbReference type="STRING" id="1073089.A0A1L9RBU4"/>
<feature type="compositionally biased region" description="Polar residues" evidence="1">
    <location>
        <begin position="292"/>
        <end position="302"/>
    </location>
</feature>
<feature type="region of interest" description="Disordered" evidence="1">
    <location>
        <begin position="276"/>
        <end position="302"/>
    </location>
</feature>
<feature type="transmembrane region" description="Helical" evidence="2">
    <location>
        <begin position="59"/>
        <end position="80"/>
    </location>
</feature>
<dbReference type="VEuPathDB" id="FungiDB:ASPWEDRAFT_175663"/>
<dbReference type="Proteomes" id="UP000184383">
    <property type="component" value="Unassembled WGS sequence"/>
</dbReference>
<proteinExistence type="predicted"/>
<keyword evidence="2" id="KW-0472">Membrane</keyword>
<dbReference type="EMBL" id="KV878215">
    <property type="protein sequence ID" value="OJJ32384.1"/>
    <property type="molecule type" value="Genomic_DNA"/>
</dbReference>
<keyword evidence="2" id="KW-0812">Transmembrane</keyword>
<dbReference type="InterPro" id="IPR051236">
    <property type="entry name" value="HAT_RTT109-like"/>
</dbReference>
<accession>A0A1L9RBU4</accession>
<sequence>MASSPYSDEIVEDNYYDPWLLEDHPLRSYPTECCPGLLMYLQTWYAAVRKNWGERIFRVVCLLVALQFLAILPYGITYLIPKSNWDQFEEQTYVARWPAELESGDGQSTCLSVNPRAHAGAIQQSIAAGCTGARASAWLHSDELLVGSSLSRLDARHNLNSLYLEPLLEKLETRKANGLDAEGGLFEDPAQSYLLMVDIKSSIEAVWPHLMSQLATLRQKGYLSHMKDNEFVTKPVTVVVTGRAISELEGLENAHNDIFFDASLDDLVLSDSQSDLLERDSNDADESKRAPVQTQENQPSTQQGFYSATANFITTVGFPHQGRFSRQQIELIRAQVQAARQRGFKLRYEGIPRRKGKMRDLIWHVLAREGADLIEVDWNANGKGWWRLFTTGTGSGGKYVL</sequence>
<dbReference type="GeneID" id="63747244"/>
<name>A0A1L9RBU4_ASPWE</name>
<keyword evidence="2" id="KW-1133">Transmembrane helix</keyword>